<evidence type="ECO:0000256" key="4">
    <source>
        <dbReference type="SAM" id="SignalP"/>
    </source>
</evidence>
<name>A0A1N7P1R6_9BACT</name>
<sequence>MKLNHLKKYCSLPGIFLLFFWGTSNAVKAQQVPLIEIGFGKTRLVAALQQLTKQGYFFTCNYQLLERFTIEAVPIAKRSPAELLDLLLKNTGYTYEVKGYNIVIYRHPEKTPTVAPVVKELCWKGRVTDAANHPLQGATIRLNNHVCSISNEQGEFVAAHGNPGDCLQVEWVGLLPFISKPLYRDTVLQVVLRMDPDSNLEEVEVQTGFQSLPKNKPPGATAAVTGSLLRKPQNGGLLNRLEGNVPGLMVIRNIQEGSLRNEGVLSLDGRTTIHSNPNLLVVLNNFKFTGAISDINPLDIASITVLKDAAAAAMWGELAGNGVIVITTRSGYIHYKPSVTVAGALTLGQRPNLYATPYLNSRSYLEVESFVAAQQKNSLGGVYTIVSPAAQILWERSQNKLTAADSAQQWNSLAQRDIWRDVSRLYYRPSVLQQYAVNVSGGGKCSHYYYGVGYSANRLTKISNTHRQLTLTGNHTWCWWQGRVEMNHTFLFRQLHTQTDDGGQLPAWPYLQLADPDGKALAVPFSYAQGFKDSAGLKQVLDWNYRPLEDIRLSDHRKTGGLFLASTAIKLAVTKELSASISYQLTAETSEDKNYLSPEKYFVRNLVNVFSVPDYASGRLLRQVPEGAILNQANIQNKVNDIRVLLQFARKTARGDSISVLAGWDEHAATSWEGATRWYHYQHDQGTGIIMDNAMALPTLLPGVVMRIPSGLYALKTINNARAYYGQFSYSLRDKYTAKVNIRRDASNLYKGNESFRGRPLWAIGLGWNICKEAFYHYPAWPRLTWRASYGFLGNANNTVSNATTMNVSGAVNRYGEASGTVLNPANSNLRWEKVSILNTGLEFTSGNKRWWGSVEWYEKQGRDLIGEGKMNPTLGVQTYTGNTARMKTWGWDISLGAQLWNTRRWKWQVLCWMSLNKDKVTYYWSPDKKLPISAFLRNAALTPRNGFPLYGGYGYVYYGLNSEGETVGRLNGNRSTAYNLIAASSDFDNLRFMGSLQPTRFGSCTQRLEYKDFGLQIQCLYKGGYVFRRTGVDYTDLFAGGHGHTDVNLRWQKPGDELHTIVPRMVYPANQQRDDLYLYSDAQMQKGDHLRVKEVQLSWDLRKEKYHWLPFNQLGLYTTVSNVGILWRANHYGIDPDAYPYANEQVWPEPRNYTIGFTVNL</sequence>
<evidence type="ECO:0000256" key="3">
    <source>
        <dbReference type="ARBA" id="ARBA00023237"/>
    </source>
</evidence>
<evidence type="ECO:0000256" key="2">
    <source>
        <dbReference type="ARBA" id="ARBA00023136"/>
    </source>
</evidence>
<dbReference type="AlphaFoldDB" id="A0A1N7P1R6"/>
<protein>
    <submittedName>
        <fullName evidence="6">TonB-linked outer membrane protein, SusC/RagA family</fullName>
    </submittedName>
</protein>
<keyword evidence="4" id="KW-0732">Signal</keyword>
<evidence type="ECO:0000313" key="7">
    <source>
        <dbReference type="Proteomes" id="UP000186917"/>
    </source>
</evidence>
<feature type="domain" description="TonB-dependent receptor plug" evidence="5">
    <location>
        <begin position="214"/>
        <end position="323"/>
    </location>
</feature>
<dbReference type="STRING" id="477680.SAMN05421788_103102"/>
<keyword evidence="2" id="KW-0472">Membrane</keyword>
<accession>A0A1N7P1R6</accession>
<evidence type="ECO:0000313" key="6">
    <source>
        <dbReference type="EMBL" id="SIT04379.1"/>
    </source>
</evidence>
<dbReference type="InterPro" id="IPR036942">
    <property type="entry name" value="Beta-barrel_TonB_sf"/>
</dbReference>
<keyword evidence="7" id="KW-1185">Reference proteome</keyword>
<organism evidence="6 7">
    <name type="scientific">Filimonas lacunae</name>
    <dbReference type="NCBI Taxonomy" id="477680"/>
    <lineage>
        <taxon>Bacteria</taxon>
        <taxon>Pseudomonadati</taxon>
        <taxon>Bacteroidota</taxon>
        <taxon>Chitinophagia</taxon>
        <taxon>Chitinophagales</taxon>
        <taxon>Chitinophagaceae</taxon>
        <taxon>Filimonas</taxon>
    </lineage>
</organism>
<dbReference type="SUPFAM" id="SSF56935">
    <property type="entry name" value="Porins"/>
    <property type="match status" value="1"/>
</dbReference>
<dbReference type="InterPro" id="IPR023997">
    <property type="entry name" value="TonB-dep_OMP_SusC/RagA_CS"/>
</dbReference>
<reference evidence="7" key="1">
    <citation type="submission" date="2017-01" db="EMBL/GenBank/DDBJ databases">
        <authorList>
            <person name="Varghese N."/>
            <person name="Submissions S."/>
        </authorList>
    </citation>
    <scope>NUCLEOTIDE SEQUENCE [LARGE SCALE GENOMIC DNA]</scope>
    <source>
        <strain evidence="7">DSM 21054</strain>
    </source>
</reference>
<evidence type="ECO:0000256" key="1">
    <source>
        <dbReference type="ARBA" id="ARBA00004442"/>
    </source>
</evidence>
<evidence type="ECO:0000259" key="5">
    <source>
        <dbReference type="Pfam" id="PF07715"/>
    </source>
</evidence>
<dbReference type="Pfam" id="PF07715">
    <property type="entry name" value="Plug"/>
    <property type="match status" value="1"/>
</dbReference>
<proteinExistence type="predicted"/>
<dbReference type="Gene3D" id="2.170.130.10">
    <property type="entry name" value="TonB-dependent receptor, plug domain"/>
    <property type="match status" value="1"/>
</dbReference>
<keyword evidence="3" id="KW-0998">Cell outer membrane</keyword>
<dbReference type="SUPFAM" id="SSF49464">
    <property type="entry name" value="Carboxypeptidase regulatory domain-like"/>
    <property type="match status" value="1"/>
</dbReference>
<dbReference type="Proteomes" id="UP000186917">
    <property type="component" value="Unassembled WGS sequence"/>
</dbReference>
<dbReference type="InterPro" id="IPR012910">
    <property type="entry name" value="Plug_dom"/>
</dbReference>
<dbReference type="GO" id="GO:0009279">
    <property type="term" value="C:cell outer membrane"/>
    <property type="evidence" value="ECO:0007669"/>
    <property type="project" value="UniProtKB-SubCell"/>
</dbReference>
<dbReference type="EMBL" id="FTOR01000003">
    <property type="protein sequence ID" value="SIT04379.1"/>
    <property type="molecule type" value="Genomic_DNA"/>
</dbReference>
<feature type="signal peptide" evidence="4">
    <location>
        <begin position="1"/>
        <end position="29"/>
    </location>
</feature>
<feature type="chain" id="PRO_5012026420" evidence="4">
    <location>
        <begin position="30"/>
        <end position="1162"/>
    </location>
</feature>
<dbReference type="NCBIfam" id="TIGR04057">
    <property type="entry name" value="SusC_RagA_signa"/>
    <property type="match status" value="1"/>
</dbReference>
<dbReference type="InterPro" id="IPR008969">
    <property type="entry name" value="CarboxyPept-like_regulatory"/>
</dbReference>
<comment type="subcellular location">
    <subcellularLocation>
        <location evidence="1">Cell outer membrane</location>
    </subcellularLocation>
</comment>
<dbReference type="OrthoDB" id="9768177at2"/>
<dbReference type="InterPro" id="IPR037066">
    <property type="entry name" value="Plug_dom_sf"/>
</dbReference>
<gene>
    <name evidence="6" type="ORF">SAMN05421788_103102</name>
</gene>
<dbReference type="Gene3D" id="2.40.170.20">
    <property type="entry name" value="TonB-dependent receptor, beta-barrel domain"/>
    <property type="match status" value="1"/>
</dbReference>